<evidence type="ECO:0000313" key="4">
    <source>
        <dbReference type="Proteomes" id="UP000076482"/>
    </source>
</evidence>
<feature type="chain" id="PRO_5007851192" description="Group-specific protein" evidence="2">
    <location>
        <begin position="33"/>
        <end position="155"/>
    </location>
</feature>
<sequence>MITFCTPKNVCVFSIILFSIFSSSLSSQQVMAAEDPETPVKIMNPAEPSKPENYIQSKDSLYEETGGLYTEEDLKNAIPKDKTKTPDNSIKLNPSFEKTPMKEKDKKQQFAPPTYPSNDPFPTKATVPKTTGTSNSKTSVCPASVVTSNEDKTQY</sequence>
<evidence type="ECO:0008006" key="5">
    <source>
        <dbReference type="Google" id="ProtNLM"/>
    </source>
</evidence>
<feature type="compositionally biased region" description="Basic and acidic residues" evidence="1">
    <location>
        <begin position="72"/>
        <end position="85"/>
    </location>
</feature>
<dbReference type="PATRIC" id="fig|1396.535.peg.5205"/>
<name>A0A164KEL6_BACCE</name>
<gene>
    <name evidence="3" type="ORF">B4088_6424</name>
</gene>
<organism evidence="3 4">
    <name type="scientific">Bacillus cereus</name>
    <dbReference type="NCBI Taxonomy" id="1396"/>
    <lineage>
        <taxon>Bacteria</taxon>
        <taxon>Bacillati</taxon>
        <taxon>Bacillota</taxon>
        <taxon>Bacilli</taxon>
        <taxon>Bacillales</taxon>
        <taxon>Bacillaceae</taxon>
        <taxon>Bacillus</taxon>
        <taxon>Bacillus cereus group</taxon>
    </lineage>
</organism>
<proteinExistence type="predicted"/>
<dbReference type="AlphaFoldDB" id="A0A164KEL6"/>
<evidence type="ECO:0000256" key="1">
    <source>
        <dbReference type="SAM" id="MobiDB-lite"/>
    </source>
</evidence>
<reference evidence="3 4" key="1">
    <citation type="submission" date="2015-09" db="EMBL/GenBank/DDBJ databases">
        <title>Bacillus cereus food isolates.</title>
        <authorList>
            <person name="Boekhorst J."/>
        </authorList>
    </citation>
    <scope>NUCLEOTIDE SEQUENCE [LARGE SCALE GENOMIC DNA]</scope>
    <source>
        <strain evidence="3 4">B4088</strain>
    </source>
</reference>
<comment type="caution">
    <text evidence="3">The sequence shown here is derived from an EMBL/GenBank/DDBJ whole genome shotgun (WGS) entry which is preliminary data.</text>
</comment>
<dbReference type="RefSeq" id="WP_235608062.1">
    <property type="nucleotide sequence ID" value="NZ_LJKE01000136.1"/>
</dbReference>
<evidence type="ECO:0000313" key="3">
    <source>
        <dbReference type="EMBL" id="KZD49825.1"/>
    </source>
</evidence>
<evidence type="ECO:0000256" key="2">
    <source>
        <dbReference type="SAM" id="SignalP"/>
    </source>
</evidence>
<feature type="compositionally biased region" description="Polar residues" evidence="1">
    <location>
        <begin position="128"/>
        <end position="148"/>
    </location>
</feature>
<feature type="signal peptide" evidence="2">
    <location>
        <begin position="1"/>
        <end position="32"/>
    </location>
</feature>
<protein>
    <recommendedName>
        <fullName evidence="5">Group-specific protein</fullName>
    </recommendedName>
</protein>
<feature type="compositionally biased region" description="Basic and acidic residues" evidence="1">
    <location>
        <begin position="99"/>
        <end position="108"/>
    </location>
</feature>
<feature type="region of interest" description="Disordered" evidence="1">
    <location>
        <begin position="65"/>
        <end position="155"/>
    </location>
</feature>
<accession>A0A164KEL6</accession>
<keyword evidence="2" id="KW-0732">Signal</keyword>
<dbReference type="Proteomes" id="UP000076482">
    <property type="component" value="Unassembled WGS sequence"/>
</dbReference>
<dbReference type="EMBL" id="LJKE01000136">
    <property type="protein sequence ID" value="KZD49825.1"/>
    <property type="molecule type" value="Genomic_DNA"/>
</dbReference>